<comment type="subcellular location">
    <subcellularLocation>
        <location evidence="1 13">Cytoplasm</location>
    </subcellularLocation>
</comment>
<dbReference type="EC" id="2.7.7.7" evidence="3 13"/>
<evidence type="ECO:0000256" key="4">
    <source>
        <dbReference type="ARBA" id="ARBA00017273"/>
    </source>
</evidence>
<dbReference type="InterPro" id="IPR029460">
    <property type="entry name" value="DNAPol_HHH"/>
</dbReference>
<dbReference type="InterPro" id="IPR004365">
    <property type="entry name" value="NA-bd_OB_tRNA"/>
</dbReference>
<dbReference type="Pfam" id="PF02811">
    <property type="entry name" value="PHP"/>
    <property type="match status" value="1"/>
</dbReference>
<dbReference type="InterPro" id="IPR040982">
    <property type="entry name" value="DNA_pol3_finger"/>
</dbReference>
<organism evidence="15 16">
    <name type="scientific">Aerolutibacter ruishenii</name>
    <dbReference type="NCBI Taxonomy" id="686800"/>
    <lineage>
        <taxon>Bacteria</taxon>
        <taxon>Pseudomonadati</taxon>
        <taxon>Pseudomonadota</taxon>
        <taxon>Gammaproteobacteria</taxon>
        <taxon>Lysobacterales</taxon>
        <taxon>Lysobacteraceae</taxon>
        <taxon>Aerolutibacter</taxon>
    </lineage>
</organism>
<dbReference type="OrthoDB" id="9803237at2"/>
<dbReference type="GO" id="GO:0005737">
    <property type="term" value="C:cytoplasm"/>
    <property type="evidence" value="ECO:0007669"/>
    <property type="project" value="UniProtKB-SubCell"/>
</dbReference>
<evidence type="ECO:0000256" key="2">
    <source>
        <dbReference type="ARBA" id="ARBA00007391"/>
    </source>
</evidence>
<evidence type="ECO:0000256" key="7">
    <source>
        <dbReference type="ARBA" id="ARBA00022695"/>
    </source>
</evidence>
<comment type="caution">
    <text evidence="15">The sequence shown here is derived from an EMBL/GenBank/DDBJ whole genome shotgun (WGS) entry which is preliminary data.</text>
</comment>
<evidence type="ECO:0000256" key="9">
    <source>
        <dbReference type="ARBA" id="ARBA00022763"/>
    </source>
</evidence>
<dbReference type="SUPFAM" id="SSF89550">
    <property type="entry name" value="PHP domain-like"/>
    <property type="match status" value="1"/>
</dbReference>
<dbReference type="CDD" id="cd07434">
    <property type="entry name" value="PHP_PolIIIA_DnaE2"/>
    <property type="match status" value="1"/>
</dbReference>
<keyword evidence="7 13" id="KW-0548">Nucleotidyltransferase</keyword>
<accession>A0A562LVL7</accession>
<dbReference type="InterPro" id="IPR004805">
    <property type="entry name" value="DnaE2/DnaE/PolC"/>
</dbReference>
<gene>
    <name evidence="13" type="primary">dnaE2</name>
    <name evidence="15" type="ORF">IP93_01455</name>
</gene>
<evidence type="ECO:0000256" key="10">
    <source>
        <dbReference type="ARBA" id="ARBA00022932"/>
    </source>
</evidence>
<dbReference type="InterPro" id="IPR016195">
    <property type="entry name" value="Pol/histidinol_Pase-like"/>
</dbReference>
<dbReference type="GO" id="GO:0008408">
    <property type="term" value="F:3'-5' exonuclease activity"/>
    <property type="evidence" value="ECO:0007669"/>
    <property type="project" value="InterPro"/>
</dbReference>
<dbReference type="Proteomes" id="UP000316471">
    <property type="component" value="Unassembled WGS sequence"/>
</dbReference>
<sequence length="1110" mass="123697">MTPHLPSPRIFTADPTLRAIEAQAWPDYAELHCLSAFSFQRGASVAKELFERAHALGYRALAITDECSLAGIVRAFEASQETGLPLIVGSEVRVEDGPKLVLLVATQAGYTALCGLITDARRRAPKGEYRLLREDFDRPGLDGLLALWVPGEHELPEINIAPPVDASALTRPSVKDCVHAERGKGAGPMAPQAGLPPAAKWLHHHFPGRAWLAVELHHGPDDATRLQRLLDLARCCNLPAVATGDAHMHVRRRRALQDTLTAIRHRCTLAEAGAHLFPNGERHLRTRNALAAIHPAELLRETLRIAERCTFTMDQLRYEYPRELVPEGETPTSWLRQLVTDGIPGRWPEGPDQETRDKIEYELALIAKLDYESYFLTVHDIVRFARSRGILCQGRGSAANSVVCYALGVTAIDPVRGSMLIERFISVERNEPPDIDIDFEHERREEVLQYVFERYGRGRAALTAVAISYRGRSAIRDVAKVLGLPPDQVNELAATMDRWGGRAPIPEYLRERGFDPDSPLMQRVIALTAELIDFPRHLSQHPGGFVISEHPLSTLVPVENAAMDNRTVIQWDKNDLDTMGLMKVDCLALGMLTAIRKTLDLLRRHDRGDYTLATIPTEDKTTYEMISRADTVGVFQIESRAQMAMLPRLRPRSFYDLVIQVAIVRPGPIQGDMVHPYLRRRNGEEPIDYPPKLEKVFARTLGVPLFQEQVMQLAIVGADYTGGEADKLRRDMAAWQRRGGLEPHREKLTAGLLRNGFSLEYAERIFSQIKGFGEYGFPESHAASFALLSYASSWLKCHEGAAFTCSLINSLPMGFYSADQLLQDARRHRIRVLPVDVRYSEWDCTLEFSAHTPSSSVTRSPGIATMQAASHDPSPAIRLGLRMVQGFSENAALQLHTARQHRAFTDVDDLCRRAALDEQHRSLLADAGALKALSGHRHRARWAIAGVEPQLPLFADAPPTSEHAIALPMPTAGEDLTLDYATTGTTLGRHPLAMIRKALVARRCKRSSELEALPHGRRVRTAGLVTLRQRPATASGVTFMSLEDEDGTTNVVVWRHLAERQRRVFLESRLLVVEGRLERQDGVQHLIAERLQDASELLGTLATGGSRDFH</sequence>
<dbReference type="Gene3D" id="3.20.20.140">
    <property type="entry name" value="Metal-dependent hydrolases"/>
    <property type="match status" value="1"/>
</dbReference>
<reference evidence="15 16" key="1">
    <citation type="journal article" date="2015" name="Stand. Genomic Sci.">
        <title>Genomic Encyclopedia of Bacterial and Archaeal Type Strains, Phase III: the genomes of soil and plant-associated and newly described type strains.</title>
        <authorList>
            <person name="Whitman W.B."/>
            <person name="Woyke T."/>
            <person name="Klenk H.P."/>
            <person name="Zhou Y."/>
            <person name="Lilburn T.G."/>
            <person name="Beck B.J."/>
            <person name="De Vos P."/>
            <person name="Vandamme P."/>
            <person name="Eisen J.A."/>
            <person name="Garrity G."/>
            <person name="Hugenholtz P."/>
            <person name="Kyrpides N.C."/>
        </authorList>
    </citation>
    <scope>NUCLEOTIDE SEQUENCE [LARGE SCALE GENOMIC DNA]</scope>
    <source>
        <strain evidence="15 16">CGMCC 1.10136</strain>
    </source>
</reference>
<dbReference type="Pfam" id="PF14579">
    <property type="entry name" value="HHH_6"/>
    <property type="match status" value="1"/>
</dbReference>
<dbReference type="AlphaFoldDB" id="A0A562LVL7"/>
<dbReference type="SMART" id="SM00481">
    <property type="entry name" value="POLIIIAc"/>
    <property type="match status" value="1"/>
</dbReference>
<dbReference type="Gene3D" id="1.10.150.870">
    <property type="match status" value="1"/>
</dbReference>
<dbReference type="GO" id="GO:0006281">
    <property type="term" value="P:DNA repair"/>
    <property type="evidence" value="ECO:0007669"/>
    <property type="project" value="UniProtKB-UniRule"/>
</dbReference>
<dbReference type="InterPro" id="IPR023073">
    <property type="entry name" value="DnaE2"/>
</dbReference>
<evidence type="ECO:0000256" key="12">
    <source>
        <dbReference type="ARBA" id="ARBA00049244"/>
    </source>
</evidence>
<dbReference type="GO" id="GO:0003887">
    <property type="term" value="F:DNA-directed DNA polymerase activity"/>
    <property type="evidence" value="ECO:0007669"/>
    <property type="project" value="UniProtKB-UniRule"/>
</dbReference>
<name>A0A562LVL7_9GAMM</name>
<keyword evidence="8 13" id="KW-0235">DNA replication</keyword>
<protein>
    <recommendedName>
        <fullName evidence="4 13">Error-prone DNA polymerase</fullName>
        <ecNumber evidence="3 13">2.7.7.7</ecNumber>
    </recommendedName>
</protein>
<evidence type="ECO:0000256" key="8">
    <source>
        <dbReference type="ARBA" id="ARBA00022705"/>
    </source>
</evidence>
<dbReference type="InterPro" id="IPR003141">
    <property type="entry name" value="Pol/His_phosphatase_N"/>
</dbReference>
<feature type="domain" description="Polymerase/histidinol phosphatase N-terminal" evidence="14">
    <location>
        <begin position="29"/>
        <end position="96"/>
    </location>
</feature>
<evidence type="ECO:0000256" key="5">
    <source>
        <dbReference type="ARBA" id="ARBA00022490"/>
    </source>
</evidence>
<dbReference type="NCBIfam" id="TIGR00594">
    <property type="entry name" value="polc"/>
    <property type="match status" value="1"/>
</dbReference>
<evidence type="ECO:0000256" key="3">
    <source>
        <dbReference type="ARBA" id="ARBA00012417"/>
    </source>
</evidence>
<dbReference type="EMBL" id="VLKP01000005">
    <property type="protein sequence ID" value="TWI11558.1"/>
    <property type="molecule type" value="Genomic_DNA"/>
</dbReference>
<dbReference type="InterPro" id="IPR011708">
    <property type="entry name" value="DNA_pol3_alpha_NTPase_dom"/>
</dbReference>
<dbReference type="Pfam" id="PF17657">
    <property type="entry name" value="DNA_pol3_finger"/>
    <property type="match status" value="1"/>
</dbReference>
<keyword evidence="6 13" id="KW-0808">Transferase</keyword>
<comment type="similarity">
    <text evidence="2 13">Belongs to the DNA polymerase type-C family. DnaE2 subfamily.</text>
</comment>
<dbReference type="GO" id="GO:0006260">
    <property type="term" value="P:DNA replication"/>
    <property type="evidence" value="ECO:0007669"/>
    <property type="project" value="UniProtKB-KW"/>
</dbReference>
<keyword evidence="9 13" id="KW-0227">DNA damage</keyword>
<dbReference type="Pfam" id="PF07733">
    <property type="entry name" value="DNA_pol3_alpha"/>
    <property type="match status" value="1"/>
</dbReference>
<evidence type="ECO:0000313" key="16">
    <source>
        <dbReference type="Proteomes" id="UP000316471"/>
    </source>
</evidence>
<keyword evidence="5 13" id="KW-0963">Cytoplasm</keyword>
<keyword evidence="16" id="KW-1185">Reference proteome</keyword>
<dbReference type="PANTHER" id="PTHR32294:SF4">
    <property type="entry name" value="ERROR-PRONE DNA POLYMERASE"/>
    <property type="match status" value="1"/>
</dbReference>
<evidence type="ECO:0000259" key="14">
    <source>
        <dbReference type="SMART" id="SM00481"/>
    </source>
</evidence>
<dbReference type="PANTHER" id="PTHR32294">
    <property type="entry name" value="DNA POLYMERASE III SUBUNIT ALPHA"/>
    <property type="match status" value="1"/>
</dbReference>
<dbReference type="CDD" id="cd04485">
    <property type="entry name" value="DnaE_OBF"/>
    <property type="match status" value="1"/>
</dbReference>
<dbReference type="Pfam" id="PF01336">
    <property type="entry name" value="tRNA_anti-codon"/>
    <property type="match status" value="1"/>
</dbReference>
<dbReference type="HAMAP" id="MF_01902">
    <property type="entry name" value="DNApol_error_prone"/>
    <property type="match status" value="1"/>
</dbReference>
<evidence type="ECO:0000256" key="11">
    <source>
        <dbReference type="ARBA" id="ARBA00023204"/>
    </source>
</evidence>
<evidence type="ECO:0000313" key="15">
    <source>
        <dbReference type="EMBL" id="TWI11558.1"/>
    </source>
</evidence>
<comment type="catalytic activity">
    <reaction evidence="12 13">
        <text>DNA(n) + a 2'-deoxyribonucleoside 5'-triphosphate = DNA(n+1) + diphosphate</text>
        <dbReference type="Rhea" id="RHEA:22508"/>
        <dbReference type="Rhea" id="RHEA-COMP:17339"/>
        <dbReference type="Rhea" id="RHEA-COMP:17340"/>
        <dbReference type="ChEBI" id="CHEBI:33019"/>
        <dbReference type="ChEBI" id="CHEBI:61560"/>
        <dbReference type="ChEBI" id="CHEBI:173112"/>
        <dbReference type="EC" id="2.7.7.7"/>
    </reaction>
</comment>
<dbReference type="GO" id="GO:0003676">
    <property type="term" value="F:nucleic acid binding"/>
    <property type="evidence" value="ECO:0007669"/>
    <property type="project" value="InterPro"/>
</dbReference>
<keyword evidence="11 13" id="KW-0234">DNA repair</keyword>
<dbReference type="RefSeq" id="WP_144813832.1">
    <property type="nucleotide sequence ID" value="NZ_VLKP01000005.1"/>
</dbReference>
<comment type="function">
    <text evidence="13">DNA polymerase involved in damage-induced mutagenesis and translesion synthesis (TLS). It is not the major replicative DNA polymerase.</text>
</comment>
<dbReference type="InterPro" id="IPR004013">
    <property type="entry name" value="PHP_dom"/>
</dbReference>
<dbReference type="NCBIfam" id="NF004225">
    <property type="entry name" value="PRK05672.1"/>
    <property type="match status" value="1"/>
</dbReference>
<keyword evidence="10 13" id="KW-0239">DNA-directed DNA polymerase</keyword>
<evidence type="ECO:0000256" key="6">
    <source>
        <dbReference type="ARBA" id="ARBA00022679"/>
    </source>
</evidence>
<evidence type="ECO:0000256" key="1">
    <source>
        <dbReference type="ARBA" id="ARBA00004496"/>
    </source>
</evidence>
<evidence type="ECO:0000256" key="13">
    <source>
        <dbReference type="HAMAP-Rule" id="MF_01902"/>
    </source>
</evidence>
<proteinExistence type="inferred from homology"/>